<dbReference type="InterPro" id="IPR007627">
    <property type="entry name" value="RNA_pol_sigma70_r2"/>
</dbReference>
<sequence length="175" mass="20571">MNLETNVYQARHGDRKAFVALMKQMESDMYGMARSILRSNEDCADAIQEAMLKAYKSLGELREPRYFKTWLLRILINECHLMIRKQKRVVPVAEFIKEPSTSGGYEKIELREAIDHLEESMRTVISLHYLRDMPIREISELLDLSEGAVKTRLHRARRTLMDLLQNRGERKVTFQ</sequence>
<dbReference type="SUPFAM" id="SSF88659">
    <property type="entry name" value="Sigma3 and sigma4 domains of RNA polymerase sigma factors"/>
    <property type="match status" value="1"/>
</dbReference>
<dbReference type="Pfam" id="PF08281">
    <property type="entry name" value="Sigma70_r4_2"/>
    <property type="match status" value="1"/>
</dbReference>
<comment type="similarity">
    <text evidence="1">Belongs to the sigma-70 factor family. ECF subfamily.</text>
</comment>
<dbReference type="GO" id="GO:0003677">
    <property type="term" value="F:DNA binding"/>
    <property type="evidence" value="ECO:0007669"/>
    <property type="project" value="InterPro"/>
</dbReference>
<dbReference type="GO" id="GO:0006352">
    <property type="term" value="P:DNA-templated transcription initiation"/>
    <property type="evidence" value="ECO:0007669"/>
    <property type="project" value="InterPro"/>
</dbReference>
<reference evidence="5 6" key="1">
    <citation type="submission" date="2018-06" db="EMBL/GenBank/DDBJ databases">
        <authorList>
            <consortium name="Pathogen Informatics"/>
            <person name="Doyle S."/>
        </authorList>
    </citation>
    <scope>NUCLEOTIDE SEQUENCE [LARGE SCALE GENOMIC DNA]</scope>
    <source>
        <strain evidence="5 6">NCTC10343</strain>
    </source>
</reference>
<dbReference type="InterPro" id="IPR014284">
    <property type="entry name" value="RNA_pol_sigma-70_dom"/>
</dbReference>
<dbReference type="InterPro" id="IPR036388">
    <property type="entry name" value="WH-like_DNA-bd_sf"/>
</dbReference>
<dbReference type="GeneID" id="93349384"/>
<accession>A0A0F0G509</accession>
<dbReference type="NCBIfam" id="TIGR02937">
    <property type="entry name" value="sigma70-ECF"/>
    <property type="match status" value="1"/>
</dbReference>
<dbReference type="PANTHER" id="PTHR43133:SF51">
    <property type="entry name" value="RNA POLYMERASE SIGMA FACTOR"/>
    <property type="match status" value="1"/>
</dbReference>
<dbReference type="InterPro" id="IPR013325">
    <property type="entry name" value="RNA_pol_sigma_r2"/>
</dbReference>
<evidence type="ECO:0000256" key="4">
    <source>
        <dbReference type="ARBA" id="ARBA00023163"/>
    </source>
</evidence>
<evidence type="ECO:0000313" key="6">
    <source>
        <dbReference type="Proteomes" id="UP000254400"/>
    </source>
</evidence>
<dbReference type="Pfam" id="PF04542">
    <property type="entry name" value="Sigma70_r2"/>
    <property type="match status" value="1"/>
</dbReference>
<dbReference type="GO" id="GO:0016987">
    <property type="term" value="F:sigma factor activity"/>
    <property type="evidence" value="ECO:0007669"/>
    <property type="project" value="UniProtKB-KW"/>
</dbReference>
<dbReference type="InterPro" id="IPR013324">
    <property type="entry name" value="RNA_pol_sigma_r3/r4-like"/>
</dbReference>
<dbReference type="CDD" id="cd06171">
    <property type="entry name" value="Sigma70_r4"/>
    <property type="match status" value="1"/>
</dbReference>
<name>A0A0F0G509_PAEPO</name>
<evidence type="ECO:0000256" key="2">
    <source>
        <dbReference type="ARBA" id="ARBA00023015"/>
    </source>
</evidence>
<dbReference type="InterPro" id="IPR039425">
    <property type="entry name" value="RNA_pol_sigma-70-like"/>
</dbReference>
<dbReference type="AlphaFoldDB" id="A0A0F0G509"/>
<keyword evidence="4" id="KW-0804">Transcription</keyword>
<dbReference type="InterPro" id="IPR013249">
    <property type="entry name" value="RNA_pol_sigma70_r4_t2"/>
</dbReference>
<keyword evidence="2" id="KW-0805">Transcription regulation</keyword>
<dbReference type="Proteomes" id="UP000254400">
    <property type="component" value="Unassembled WGS sequence"/>
</dbReference>
<organism evidence="5 6">
    <name type="scientific">Paenibacillus polymyxa</name>
    <name type="common">Bacillus polymyxa</name>
    <dbReference type="NCBI Taxonomy" id="1406"/>
    <lineage>
        <taxon>Bacteria</taxon>
        <taxon>Bacillati</taxon>
        <taxon>Bacillota</taxon>
        <taxon>Bacilli</taxon>
        <taxon>Bacillales</taxon>
        <taxon>Paenibacillaceae</taxon>
        <taxon>Paenibacillus</taxon>
    </lineage>
</organism>
<evidence type="ECO:0000256" key="1">
    <source>
        <dbReference type="ARBA" id="ARBA00010641"/>
    </source>
</evidence>
<proteinExistence type="inferred from homology"/>
<dbReference type="SUPFAM" id="SSF88946">
    <property type="entry name" value="Sigma2 domain of RNA polymerase sigma factors"/>
    <property type="match status" value="1"/>
</dbReference>
<evidence type="ECO:0000256" key="3">
    <source>
        <dbReference type="ARBA" id="ARBA00023082"/>
    </source>
</evidence>
<dbReference type="Gene3D" id="1.10.10.10">
    <property type="entry name" value="Winged helix-like DNA-binding domain superfamily/Winged helix DNA-binding domain"/>
    <property type="match status" value="1"/>
</dbReference>
<keyword evidence="3" id="KW-0731">Sigma factor</keyword>
<dbReference type="RefSeq" id="WP_016819485.1">
    <property type="nucleotide sequence ID" value="NZ_CP009909.1"/>
</dbReference>
<dbReference type="EMBL" id="UGSC01000001">
    <property type="protein sequence ID" value="SUA63117.1"/>
    <property type="molecule type" value="Genomic_DNA"/>
</dbReference>
<evidence type="ECO:0000313" key="5">
    <source>
        <dbReference type="EMBL" id="SUA63117.1"/>
    </source>
</evidence>
<protein>
    <submittedName>
        <fullName evidence="5">RNA polymerase sigma-H factor Sigma-30</fullName>
    </submittedName>
</protein>
<dbReference type="Gene3D" id="1.10.1740.10">
    <property type="match status" value="1"/>
</dbReference>
<gene>
    <name evidence="5" type="primary">sigW3</name>
    <name evidence="5" type="ORF">NCTC10343_00563</name>
</gene>
<dbReference type="PANTHER" id="PTHR43133">
    <property type="entry name" value="RNA POLYMERASE ECF-TYPE SIGMA FACTO"/>
    <property type="match status" value="1"/>
</dbReference>